<dbReference type="PROSITE" id="PS52029">
    <property type="entry name" value="LD_TPASE"/>
    <property type="match status" value="1"/>
</dbReference>
<evidence type="ECO:0000256" key="2">
    <source>
        <dbReference type="ARBA" id="ARBA00005992"/>
    </source>
</evidence>
<dbReference type="OrthoDB" id="9778545at2"/>
<dbReference type="Proteomes" id="UP000027037">
    <property type="component" value="Unassembled WGS sequence"/>
</dbReference>
<accession>A0A062U3E6</accession>
<evidence type="ECO:0000256" key="7">
    <source>
        <dbReference type="PROSITE-ProRule" id="PRU01373"/>
    </source>
</evidence>
<dbReference type="AlphaFoldDB" id="A0A062U3E6"/>
<keyword evidence="4 7" id="KW-0133">Cell shape</keyword>
<organism evidence="10 11">
    <name type="scientific">Hyphomonas beringensis</name>
    <dbReference type="NCBI Taxonomy" id="1280946"/>
    <lineage>
        <taxon>Bacteria</taxon>
        <taxon>Pseudomonadati</taxon>
        <taxon>Pseudomonadota</taxon>
        <taxon>Alphaproteobacteria</taxon>
        <taxon>Hyphomonadales</taxon>
        <taxon>Hyphomonadaceae</taxon>
        <taxon>Hyphomonas</taxon>
    </lineage>
</organism>
<dbReference type="InterPro" id="IPR045380">
    <property type="entry name" value="LD_TPept_scaffold_dom"/>
</dbReference>
<comment type="pathway">
    <text evidence="1 7">Cell wall biogenesis; peptidoglycan biosynthesis.</text>
</comment>
<dbReference type="PANTHER" id="PTHR41533:SF2">
    <property type="entry name" value="BLR7131 PROTEIN"/>
    <property type="match status" value="1"/>
</dbReference>
<evidence type="ECO:0000256" key="8">
    <source>
        <dbReference type="SAM" id="SignalP"/>
    </source>
</evidence>
<feature type="domain" description="L,D-TPase catalytic" evidence="9">
    <location>
        <begin position="352"/>
        <end position="525"/>
    </location>
</feature>
<dbReference type="Gene3D" id="2.40.440.10">
    <property type="entry name" value="L,D-transpeptidase catalytic domain-like"/>
    <property type="match status" value="1"/>
</dbReference>
<dbReference type="InterPro" id="IPR052905">
    <property type="entry name" value="LD-transpeptidase_YkuD-like"/>
</dbReference>
<dbReference type="Gene3D" id="1.10.101.10">
    <property type="entry name" value="PGBD-like superfamily/PGBD"/>
    <property type="match status" value="1"/>
</dbReference>
<dbReference type="UniPathway" id="UPA00219"/>
<dbReference type="PANTHER" id="PTHR41533">
    <property type="entry name" value="L,D-TRANSPEPTIDASE HI_1667-RELATED"/>
    <property type="match status" value="1"/>
</dbReference>
<dbReference type="InterPro" id="IPR002477">
    <property type="entry name" value="Peptidoglycan-bd-like"/>
</dbReference>
<dbReference type="CDD" id="cd16913">
    <property type="entry name" value="YkuD_like"/>
    <property type="match status" value="1"/>
</dbReference>
<evidence type="ECO:0000256" key="1">
    <source>
        <dbReference type="ARBA" id="ARBA00004752"/>
    </source>
</evidence>
<protein>
    <recommendedName>
        <fullName evidence="9">L,D-TPase catalytic domain-containing protein</fullName>
    </recommendedName>
</protein>
<dbReference type="PATRIC" id="fig|1280946.3.peg.1634"/>
<keyword evidence="6 7" id="KW-0961">Cell wall biogenesis/degradation</keyword>
<dbReference type="InterPro" id="IPR005490">
    <property type="entry name" value="LD_TPept_cat_dom"/>
</dbReference>
<reference evidence="10 11" key="1">
    <citation type="journal article" date="2014" name="Antonie Van Leeuwenhoek">
        <title>Hyphomonas beringensis sp. nov. and Hyphomonas chukchiensis sp. nov., isolated from surface seawater of the Bering Sea and Chukchi Sea.</title>
        <authorList>
            <person name="Li C."/>
            <person name="Lai Q."/>
            <person name="Li G."/>
            <person name="Dong C."/>
            <person name="Wang J."/>
            <person name="Liao Y."/>
            <person name="Shao Z."/>
        </authorList>
    </citation>
    <scope>NUCLEOTIDE SEQUENCE [LARGE SCALE GENOMIC DNA]</scope>
    <source>
        <strain evidence="10 11">25B14_1</strain>
    </source>
</reference>
<dbReference type="InterPro" id="IPR036366">
    <property type="entry name" value="PGBDSf"/>
</dbReference>
<evidence type="ECO:0000256" key="4">
    <source>
        <dbReference type="ARBA" id="ARBA00022960"/>
    </source>
</evidence>
<comment type="similarity">
    <text evidence="2">Belongs to the YkuD family.</text>
</comment>
<dbReference type="GO" id="GO:0004180">
    <property type="term" value="F:carboxypeptidase activity"/>
    <property type="evidence" value="ECO:0007669"/>
    <property type="project" value="UniProtKB-ARBA"/>
</dbReference>
<dbReference type="RefSeq" id="WP_034795373.1">
    <property type="nucleotide sequence ID" value="NZ_AWFF01000033.1"/>
</dbReference>
<feature type="signal peptide" evidence="8">
    <location>
        <begin position="1"/>
        <end position="29"/>
    </location>
</feature>
<dbReference type="GO" id="GO:0008360">
    <property type="term" value="P:regulation of cell shape"/>
    <property type="evidence" value="ECO:0007669"/>
    <property type="project" value="UniProtKB-UniRule"/>
</dbReference>
<dbReference type="GO" id="GO:0009252">
    <property type="term" value="P:peptidoglycan biosynthetic process"/>
    <property type="evidence" value="ECO:0007669"/>
    <property type="project" value="UniProtKB-UniPathway"/>
</dbReference>
<dbReference type="SUPFAM" id="SSF47090">
    <property type="entry name" value="PGBD-like"/>
    <property type="match status" value="1"/>
</dbReference>
<dbReference type="GO" id="GO:0071555">
    <property type="term" value="P:cell wall organization"/>
    <property type="evidence" value="ECO:0007669"/>
    <property type="project" value="UniProtKB-UniRule"/>
</dbReference>
<name>A0A062U3E6_9PROT</name>
<dbReference type="Pfam" id="PF01471">
    <property type="entry name" value="PG_binding_1"/>
    <property type="match status" value="1"/>
</dbReference>
<comment type="caution">
    <text evidence="10">The sequence shown here is derived from an EMBL/GenBank/DDBJ whole genome shotgun (WGS) entry which is preliminary data.</text>
</comment>
<dbReference type="InterPro" id="IPR036365">
    <property type="entry name" value="PGBD-like_sf"/>
</dbReference>
<feature type="active site" description="Nucleophile" evidence="7">
    <location>
        <position position="503"/>
    </location>
</feature>
<evidence type="ECO:0000256" key="3">
    <source>
        <dbReference type="ARBA" id="ARBA00022679"/>
    </source>
</evidence>
<gene>
    <name evidence="10" type="ORF">HY29_13120</name>
</gene>
<evidence type="ECO:0000313" key="10">
    <source>
        <dbReference type="EMBL" id="KCZ54861.1"/>
    </source>
</evidence>
<dbReference type="eggNOG" id="COG2989">
    <property type="taxonomic scope" value="Bacteria"/>
</dbReference>
<dbReference type="EMBL" id="AWFF01000033">
    <property type="protein sequence ID" value="KCZ54861.1"/>
    <property type="molecule type" value="Genomic_DNA"/>
</dbReference>
<feature type="active site" description="Proton donor/acceptor" evidence="7">
    <location>
        <position position="484"/>
    </location>
</feature>
<evidence type="ECO:0000259" key="9">
    <source>
        <dbReference type="PROSITE" id="PS52029"/>
    </source>
</evidence>
<dbReference type="SUPFAM" id="SSF141523">
    <property type="entry name" value="L,D-transpeptidase catalytic domain-like"/>
    <property type="match status" value="1"/>
</dbReference>
<feature type="chain" id="PRO_5001617989" description="L,D-TPase catalytic domain-containing protein" evidence="8">
    <location>
        <begin position="30"/>
        <end position="604"/>
    </location>
</feature>
<keyword evidence="8" id="KW-0732">Signal</keyword>
<dbReference type="InterPro" id="IPR038063">
    <property type="entry name" value="Transpep_catalytic_dom"/>
</dbReference>
<keyword evidence="5 7" id="KW-0573">Peptidoglycan synthesis</keyword>
<sequence>MNTNNKLLASTILATASLFVAATASAQHAAPVDTAPVAALTADEAMGSTLSSPEANALQALITNDWLEEELSAETEAGVLMTVRATYAQNVFEPVWTKKGAQSLKRARADLFSYGIVASDTSADLLENMIDQRFNGETSEARAEADLRLTAAWVRMASAVSGGLSDNGEAATSKTDKPSMSMVQKNLIKAAKGDADDVLSDMEPTHPQYMRLKKELKQYRELKAEGGWLAIPAGDAIEPGDTDARVPALRERLEREGYMEPETWTEALLQTIGLDDSEATDETKDASVDPEMVFDTKLEEGLKAFQRHHGLEDDGVLGDKTLAALNESVESKIDRIADTMNRWRHYDDLGEKYIWANIPSFMVEGWDDGRMEISMKTIVGMPSRETPVFSDQVEYAVANPKWYAPVSIVKKDKLSKLAKDPSYATRKNFTVIDRATGQQVSAASVDWTDPASAQNYQLIQGPGASNALGDMKIIFPNQYSVYLHGTPGKRLFDRAQRTFSSGCIRLENPDEMAEWIAEDDPVVSKKDVEEALEGTAPERINFTNETQIHITYMTVTVGEDGTPYFWRDVYNEEGGLMMVDKYAPLYIPQTEEEMAKASTSRKKG</sequence>
<evidence type="ECO:0000256" key="5">
    <source>
        <dbReference type="ARBA" id="ARBA00022984"/>
    </source>
</evidence>
<dbReference type="Pfam" id="PF03734">
    <property type="entry name" value="YkuD"/>
    <property type="match status" value="1"/>
</dbReference>
<evidence type="ECO:0000256" key="6">
    <source>
        <dbReference type="ARBA" id="ARBA00023316"/>
    </source>
</evidence>
<keyword evidence="11" id="KW-1185">Reference proteome</keyword>
<evidence type="ECO:0000313" key="11">
    <source>
        <dbReference type="Proteomes" id="UP000027037"/>
    </source>
</evidence>
<keyword evidence="3" id="KW-0808">Transferase</keyword>
<dbReference type="GO" id="GO:0016740">
    <property type="term" value="F:transferase activity"/>
    <property type="evidence" value="ECO:0007669"/>
    <property type="project" value="UniProtKB-KW"/>
</dbReference>
<dbReference type="Pfam" id="PF20142">
    <property type="entry name" value="Scaffold"/>
    <property type="match status" value="1"/>
</dbReference>
<proteinExistence type="inferred from homology"/>